<evidence type="ECO:0000256" key="5">
    <source>
        <dbReference type="ARBA" id="ARBA00023098"/>
    </source>
</evidence>
<dbReference type="SUPFAM" id="SSF53474">
    <property type="entry name" value="alpha/beta-Hydrolases"/>
    <property type="match status" value="1"/>
</dbReference>
<proteinExistence type="inferred from homology"/>
<dbReference type="Gene3D" id="3.40.50.1820">
    <property type="entry name" value="alpha/beta hydrolase"/>
    <property type="match status" value="1"/>
</dbReference>
<dbReference type="InParanoid" id="A0A7M7Q7X0"/>
<dbReference type="RefSeq" id="XP_031783241.2">
    <property type="nucleotide sequence ID" value="XM_031927381.2"/>
</dbReference>
<dbReference type="GO" id="GO:0016788">
    <property type="term" value="F:hydrolase activity, acting on ester bonds"/>
    <property type="evidence" value="ECO:0007669"/>
    <property type="project" value="InterPro"/>
</dbReference>
<dbReference type="Pfam" id="PF04083">
    <property type="entry name" value="Abhydro_lipase"/>
    <property type="match status" value="1"/>
</dbReference>
<keyword evidence="6" id="KW-0325">Glycoprotein</keyword>
<keyword evidence="11" id="KW-1185">Reference proteome</keyword>
<dbReference type="FunFam" id="3.40.50.1820:FF:000057">
    <property type="entry name" value="Lipase"/>
    <property type="match status" value="1"/>
</dbReference>
<evidence type="ECO:0000256" key="6">
    <source>
        <dbReference type="ARBA" id="ARBA00023180"/>
    </source>
</evidence>
<evidence type="ECO:0000313" key="10">
    <source>
        <dbReference type="EnsemblMetazoa" id="XP_031783241"/>
    </source>
</evidence>
<accession>A0A7M7Q7X0</accession>
<feature type="active site" description="Charge relay system" evidence="7">
    <location>
        <position position="409"/>
    </location>
</feature>
<evidence type="ECO:0000256" key="2">
    <source>
        <dbReference type="ARBA" id="ARBA00022729"/>
    </source>
</evidence>
<dbReference type="InterPro" id="IPR022742">
    <property type="entry name" value="Hydrolase_4"/>
</dbReference>
<dbReference type="AlphaFoldDB" id="A0A7M7Q7X0"/>
<name>A0A7M7Q7X0_NASVI</name>
<dbReference type="GeneID" id="100678154"/>
<dbReference type="InterPro" id="IPR029058">
    <property type="entry name" value="AB_hydrolase_fold"/>
</dbReference>
<keyword evidence="3" id="KW-0378">Hydrolase</keyword>
<dbReference type="OrthoDB" id="9974421at2759"/>
<dbReference type="Proteomes" id="UP000002358">
    <property type="component" value="Chromosome 3"/>
</dbReference>
<evidence type="ECO:0000313" key="11">
    <source>
        <dbReference type="Proteomes" id="UP000002358"/>
    </source>
</evidence>
<dbReference type="PIRSF" id="PIRSF000862">
    <property type="entry name" value="Steryl_ester_lip"/>
    <property type="match status" value="1"/>
</dbReference>
<sequence length="444" mass="50704">MEIFYYTVDMKFRIALLLVLVYVIEVSLRRIESAAEIFDRERYERSRNRPKGKPFNPVANDEKALDFVALVNAFGYPAEEYTVKTIDGYKIRIHRIPGSPSNLGTRGKPVVFMQHGLLASSDSWVLMGPTHDLAYMLADVGFDVWLGNTRGNTYSRKHVSLSPDYDEDFWRYSFHEIALYDITTAIDYILQLTNQRQIIYIGHSMGTTISYVLLSEKPEYNDKIKLVISLAPAAIWHNRSNEITNFLLDHADKIRDIIKKGKIYELLPLTNSLVEFGRKICGNSSPYQKLCLKLQSLFVGDNLEQTNTSLVAHTLQYLPAGISAHTVDHYSQVVQSGHFKMFDYGIVENFKIYKQIHPPLYNLSNIVAPIAILYGNGDTLIPAENAVQLSKMLPNVLTIETVPDGKFNHLDFLFARDLKILLNDRLVEIIEAPLEEFLLKNHLL</sequence>
<feature type="domain" description="Serine aminopeptidase S33" evidence="9">
    <location>
        <begin position="128"/>
        <end position="248"/>
    </location>
</feature>
<evidence type="ECO:0000259" key="8">
    <source>
        <dbReference type="Pfam" id="PF04083"/>
    </source>
</evidence>
<feature type="active site" description="Nucleophile" evidence="7">
    <location>
        <position position="204"/>
    </location>
</feature>
<evidence type="ECO:0008006" key="12">
    <source>
        <dbReference type="Google" id="ProtNLM"/>
    </source>
</evidence>
<evidence type="ECO:0000256" key="1">
    <source>
        <dbReference type="ARBA" id="ARBA00010701"/>
    </source>
</evidence>
<dbReference type="InterPro" id="IPR006693">
    <property type="entry name" value="AB_hydrolase_lipase"/>
</dbReference>
<dbReference type="EnsemblMetazoa" id="XM_031927381">
    <property type="protein sequence ID" value="XP_031783241"/>
    <property type="gene ID" value="LOC100678154"/>
</dbReference>
<dbReference type="PANTHER" id="PTHR11005">
    <property type="entry name" value="LYSOSOMAL ACID LIPASE-RELATED"/>
    <property type="match status" value="1"/>
</dbReference>
<comment type="similarity">
    <text evidence="1">Belongs to the AB hydrolase superfamily. Lipase family.</text>
</comment>
<dbReference type="Pfam" id="PF12146">
    <property type="entry name" value="Hydrolase_4"/>
    <property type="match status" value="1"/>
</dbReference>
<keyword evidence="5" id="KW-0443">Lipid metabolism</keyword>
<evidence type="ECO:0000256" key="3">
    <source>
        <dbReference type="ARBA" id="ARBA00022801"/>
    </source>
</evidence>
<dbReference type="SMR" id="A0A7M7Q7X0"/>
<feature type="domain" description="Partial AB-hydrolase lipase" evidence="8">
    <location>
        <begin position="70"/>
        <end position="127"/>
    </location>
</feature>
<keyword evidence="4" id="KW-0442">Lipid degradation</keyword>
<evidence type="ECO:0000256" key="7">
    <source>
        <dbReference type="PIRSR" id="PIRSR000862-1"/>
    </source>
</evidence>
<protein>
    <recommendedName>
        <fullName evidence="12">Lipase</fullName>
    </recommendedName>
</protein>
<dbReference type="GO" id="GO:0016042">
    <property type="term" value="P:lipid catabolic process"/>
    <property type="evidence" value="ECO:0007669"/>
    <property type="project" value="UniProtKB-KW"/>
</dbReference>
<feature type="active site" description="Charge relay system" evidence="7">
    <location>
        <position position="378"/>
    </location>
</feature>
<dbReference type="KEGG" id="nvi:100678154"/>
<keyword evidence="2" id="KW-0732">Signal</keyword>
<dbReference type="InterPro" id="IPR025483">
    <property type="entry name" value="Lipase_euk"/>
</dbReference>
<reference evidence="10" key="1">
    <citation type="submission" date="2021-01" db="UniProtKB">
        <authorList>
            <consortium name="EnsemblMetazoa"/>
        </authorList>
    </citation>
    <scope>IDENTIFICATION</scope>
</reference>
<organism evidence="10 11">
    <name type="scientific">Nasonia vitripennis</name>
    <name type="common">Parasitic wasp</name>
    <dbReference type="NCBI Taxonomy" id="7425"/>
    <lineage>
        <taxon>Eukaryota</taxon>
        <taxon>Metazoa</taxon>
        <taxon>Ecdysozoa</taxon>
        <taxon>Arthropoda</taxon>
        <taxon>Hexapoda</taxon>
        <taxon>Insecta</taxon>
        <taxon>Pterygota</taxon>
        <taxon>Neoptera</taxon>
        <taxon>Endopterygota</taxon>
        <taxon>Hymenoptera</taxon>
        <taxon>Apocrita</taxon>
        <taxon>Proctotrupomorpha</taxon>
        <taxon>Chalcidoidea</taxon>
        <taxon>Pteromalidae</taxon>
        <taxon>Pteromalinae</taxon>
        <taxon>Nasonia</taxon>
    </lineage>
</organism>
<evidence type="ECO:0000259" key="9">
    <source>
        <dbReference type="Pfam" id="PF12146"/>
    </source>
</evidence>
<evidence type="ECO:0000256" key="4">
    <source>
        <dbReference type="ARBA" id="ARBA00022963"/>
    </source>
</evidence>